<accession>A0ABV9MQ87</accession>
<keyword evidence="1" id="KW-0067">ATP-binding</keyword>
<keyword evidence="1" id="KW-0547">Nucleotide-binding</keyword>
<dbReference type="SUPFAM" id="SSF52540">
    <property type="entry name" value="P-loop containing nucleoside triphosphate hydrolases"/>
    <property type="match status" value="1"/>
</dbReference>
<dbReference type="Pfam" id="PF12846">
    <property type="entry name" value="AAA_10"/>
    <property type="match status" value="1"/>
</dbReference>
<protein>
    <submittedName>
        <fullName evidence="1">ATP-binding protein</fullName>
    </submittedName>
</protein>
<feature type="non-terminal residue" evidence="1">
    <location>
        <position position="671"/>
    </location>
</feature>
<name>A0ABV9MQ87_9MICC</name>
<organism evidence="1 2">
    <name type="scientific">Glutamicibacter bergerei</name>
    <dbReference type="NCBI Taxonomy" id="256702"/>
    <lineage>
        <taxon>Bacteria</taxon>
        <taxon>Bacillati</taxon>
        <taxon>Actinomycetota</taxon>
        <taxon>Actinomycetes</taxon>
        <taxon>Micrococcales</taxon>
        <taxon>Micrococcaceae</taxon>
        <taxon>Glutamicibacter</taxon>
    </lineage>
</organism>
<reference evidence="2" key="1">
    <citation type="journal article" date="2019" name="Int. J. Syst. Evol. Microbiol.">
        <title>The Global Catalogue of Microorganisms (GCM) 10K type strain sequencing project: providing services to taxonomists for standard genome sequencing and annotation.</title>
        <authorList>
            <consortium name="The Broad Institute Genomics Platform"/>
            <consortium name="The Broad Institute Genome Sequencing Center for Infectious Disease"/>
            <person name="Wu L."/>
            <person name="Ma J."/>
        </authorList>
    </citation>
    <scope>NUCLEOTIDE SEQUENCE [LARGE SCALE GENOMIC DNA]</scope>
    <source>
        <strain evidence="2">CGMCC 1.12849</strain>
    </source>
</reference>
<dbReference type="InterPro" id="IPR027417">
    <property type="entry name" value="P-loop_NTPase"/>
</dbReference>
<sequence length="671" mass="73693">MKIKDRLLNLVGLGVNRRLPPPHYKAIAPGLLVTTTKAEAWFSIRTANTDTQSEARRDAQLENVLRRVTSTLRGVECHLKIVWGRVSGDDYVEDAATFYKAGDWERWVNERADRIDDLAIPERYIMIGVTLNSSRQENLKATAADGMSDVLGLSTGGSVSEAELLHYQGQMKKIGRQLRKSDLGATVAPSSLIAWMISREQRREISPAAPSADSLTGASLSRLSMGRVLPYADHLRFYDANGEVASYGRILILSSFPAFYESTTENPWLLSLSNITRIGENEEDMGYEVPVIADASTRFKVLAPGPASKTLEEAAKLAREQRRSAAKGVAEEPAEEWKEAEENLRQMVTDIRRDGVSLIEHHTRIMVTGRTYEELEMNSTAVINHYSDSGITASIGEDEQRDLWLEMQPGDQLRVQDLGNLQTDVMFFSSWFWGGSQVGQRHGAPVIGTTTGSTQSLVRFDALGGGQRGDATTTAMLGRSGRGKTTLIQLAELDAAFRGAWVNHIDFKCEAAGVSHAASSYGLESQVIRVGSEHSGAFDLFHVFGVDRAKTQVARQLSLMASHSFSDIAETATLAGAEAIAATENPTTWDVIQWLCAHDNEAWRNLGRSLETLAKTHVGSIVAGKPSGKRVLREEPGLWVIQMPDLTLPSAESDFSSWDVEMRLGLVAMRA</sequence>
<gene>
    <name evidence="1" type="ORF">ACFO7V_18665</name>
</gene>
<proteinExistence type="predicted"/>
<dbReference type="GO" id="GO:0005524">
    <property type="term" value="F:ATP binding"/>
    <property type="evidence" value="ECO:0007669"/>
    <property type="project" value="UniProtKB-KW"/>
</dbReference>
<dbReference type="Proteomes" id="UP001595884">
    <property type="component" value="Unassembled WGS sequence"/>
</dbReference>
<dbReference type="EMBL" id="JBHSHE010000116">
    <property type="protein sequence ID" value="MFC4718142.1"/>
    <property type="molecule type" value="Genomic_DNA"/>
</dbReference>
<evidence type="ECO:0000313" key="1">
    <source>
        <dbReference type="EMBL" id="MFC4718142.1"/>
    </source>
</evidence>
<dbReference type="RefSeq" id="WP_382412680.1">
    <property type="nucleotide sequence ID" value="NZ_JBHSHE010000116.1"/>
</dbReference>
<keyword evidence="2" id="KW-1185">Reference proteome</keyword>
<comment type="caution">
    <text evidence="1">The sequence shown here is derived from an EMBL/GenBank/DDBJ whole genome shotgun (WGS) entry which is preliminary data.</text>
</comment>
<evidence type="ECO:0000313" key="2">
    <source>
        <dbReference type="Proteomes" id="UP001595884"/>
    </source>
</evidence>